<dbReference type="Proteomes" id="UP001500033">
    <property type="component" value="Unassembled WGS sequence"/>
</dbReference>
<dbReference type="EMBL" id="BAAAIE010000063">
    <property type="protein sequence ID" value="GAA0993666.1"/>
    <property type="molecule type" value="Genomic_DNA"/>
</dbReference>
<keyword evidence="3" id="KW-1185">Reference proteome</keyword>
<protein>
    <submittedName>
        <fullName evidence="2">Uncharacterized protein</fullName>
    </submittedName>
</protein>
<evidence type="ECO:0000256" key="1">
    <source>
        <dbReference type="SAM" id="Phobius"/>
    </source>
</evidence>
<evidence type="ECO:0000313" key="2">
    <source>
        <dbReference type="EMBL" id="GAA0993666.1"/>
    </source>
</evidence>
<keyword evidence="1" id="KW-0472">Membrane</keyword>
<keyword evidence="1" id="KW-1133">Transmembrane helix</keyword>
<keyword evidence="1" id="KW-0812">Transmembrane</keyword>
<organism evidence="2 3">
    <name type="scientific">Streptomyces rhizosphaericus</name>
    <dbReference type="NCBI Taxonomy" id="114699"/>
    <lineage>
        <taxon>Bacteria</taxon>
        <taxon>Bacillati</taxon>
        <taxon>Actinomycetota</taxon>
        <taxon>Actinomycetes</taxon>
        <taxon>Kitasatosporales</taxon>
        <taxon>Streptomycetaceae</taxon>
        <taxon>Streptomyces</taxon>
        <taxon>Streptomyces violaceusniger group</taxon>
    </lineage>
</organism>
<name>A0ABN1SK78_9ACTN</name>
<reference evidence="2 3" key="1">
    <citation type="journal article" date="2019" name="Int. J. Syst. Evol. Microbiol.">
        <title>The Global Catalogue of Microorganisms (GCM) 10K type strain sequencing project: providing services to taxonomists for standard genome sequencing and annotation.</title>
        <authorList>
            <consortium name="The Broad Institute Genomics Platform"/>
            <consortium name="The Broad Institute Genome Sequencing Center for Infectious Disease"/>
            <person name="Wu L."/>
            <person name="Ma J."/>
        </authorList>
    </citation>
    <scope>NUCLEOTIDE SEQUENCE [LARGE SCALE GENOMIC DNA]</scope>
    <source>
        <strain evidence="2 3">JCM 11445</strain>
    </source>
</reference>
<proteinExistence type="predicted"/>
<feature type="transmembrane region" description="Helical" evidence="1">
    <location>
        <begin position="31"/>
        <end position="52"/>
    </location>
</feature>
<gene>
    <name evidence="2" type="ORF">GCM10009576_073890</name>
</gene>
<sequence length="77" mass="8352">MWAPGAARVYGIRAKAFSRQGRRYRLGTLPALYVLAVMAGARSLVTVCRFTAHLAPDLRTRLGLVGAVPALTTPSRR</sequence>
<evidence type="ECO:0000313" key="3">
    <source>
        <dbReference type="Proteomes" id="UP001500033"/>
    </source>
</evidence>
<accession>A0ABN1SK78</accession>
<comment type="caution">
    <text evidence="2">The sequence shown here is derived from an EMBL/GenBank/DDBJ whole genome shotgun (WGS) entry which is preliminary data.</text>
</comment>